<evidence type="ECO:0000313" key="1">
    <source>
        <dbReference type="EMBL" id="KKK46627.1"/>
    </source>
</evidence>
<accession>A0A0F8VQQ5</accession>
<dbReference type="AlphaFoldDB" id="A0A0F8VQQ5"/>
<reference evidence="1" key="1">
    <citation type="journal article" date="2015" name="Nature">
        <title>Complex archaea that bridge the gap between prokaryotes and eukaryotes.</title>
        <authorList>
            <person name="Spang A."/>
            <person name="Saw J.H."/>
            <person name="Jorgensen S.L."/>
            <person name="Zaremba-Niedzwiedzka K."/>
            <person name="Martijn J."/>
            <person name="Lind A.E."/>
            <person name="van Eijk R."/>
            <person name="Schleper C."/>
            <person name="Guy L."/>
            <person name="Ettema T.J."/>
        </authorList>
    </citation>
    <scope>NUCLEOTIDE SEQUENCE</scope>
</reference>
<organism evidence="1">
    <name type="scientific">marine sediment metagenome</name>
    <dbReference type="NCBI Taxonomy" id="412755"/>
    <lineage>
        <taxon>unclassified sequences</taxon>
        <taxon>metagenomes</taxon>
        <taxon>ecological metagenomes</taxon>
    </lineage>
</organism>
<sequence>EEDTISHFTGTGSVEFIQKPYELEKLSQAIQAILGNRP</sequence>
<feature type="non-terminal residue" evidence="1">
    <location>
        <position position="1"/>
    </location>
</feature>
<gene>
    <name evidence="1" type="ORF">LCGC14_3163360</name>
</gene>
<proteinExistence type="predicted"/>
<comment type="caution">
    <text evidence="1">The sequence shown here is derived from an EMBL/GenBank/DDBJ whole genome shotgun (WGS) entry which is preliminary data.</text>
</comment>
<dbReference type="EMBL" id="LAZR01069984">
    <property type="protein sequence ID" value="KKK46627.1"/>
    <property type="molecule type" value="Genomic_DNA"/>
</dbReference>
<protein>
    <submittedName>
        <fullName evidence="1">Uncharacterized protein</fullName>
    </submittedName>
</protein>
<name>A0A0F8VQQ5_9ZZZZ</name>